<keyword evidence="2" id="KW-0012">Acyltransferase</keyword>
<dbReference type="Pfam" id="PF00583">
    <property type="entry name" value="Acetyltransf_1"/>
    <property type="match status" value="1"/>
</dbReference>
<dbReference type="RefSeq" id="WP_205143947.1">
    <property type="nucleotide sequence ID" value="NZ_JAFBDN010000015.1"/>
</dbReference>
<evidence type="ECO:0000256" key="2">
    <source>
        <dbReference type="ARBA" id="ARBA00023315"/>
    </source>
</evidence>
<evidence type="ECO:0000313" key="5">
    <source>
        <dbReference type="Proteomes" id="UP001057481"/>
    </source>
</evidence>
<name>A0ABT0VLM9_9LACO</name>
<keyword evidence="1" id="KW-0808">Transferase</keyword>
<evidence type="ECO:0000256" key="1">
    <source>
        <dbReference type="ARBA" id="ARBA00022679"/>
    </source>
</evidence>
<dbReference type="InterPro" id="IPR050832">
    <property type="entry name" value="Bact_Acetyltransf"/>
</dbReference>
<keyword evidence="5" id="KW-1185">Reference proteome</keyword>
<protein>
    <submittedName>
        <fullName evidence="4">GNAT family N-acetyltransferase</fullName>
    </submittedName>
</protein>
<gene>
    <name evidence="4" type="ORF">KAK10_09015</name>
</gene>
<dbReference type="EMBL" id="JAGMVS010000075">
    <property type="protein sequence ID" value="MCM2438038.1"/>
    <property type="molecule type" value="Genomic_DNA"/>
</dbReference>
<sequence length="178" mass="19761">MSKNNTDTVSIRPINSTDASALLKLVKVLITESDTFTLDTNLKYYSVEQQVIAINEIQATTTNVIFVAAYKDQLIGLATIQPTLHDNKQGEIGVAVLKAFQGNKLAQALIDESIYWAESYSTLNNLFLSVQVQNAPAIHIYQKFNFEVIPASTRTITLKNNKTVTTFDMQFDLTPLIG</sequence>
<dbReference type="InterPro" id="IPR016181">
    <property type="entry name" value="Acyl_CoA_acyltransferase"/>
</dbReference>
<dbReference type="CDD" id="cd04301">
    <property type="entry name" value="NAT_SF"/>
    <property type="match status" value="1"/>
</dbReference>
<proteinExistence type="predicted"/>
<feature type="domain" description="N-acetyltransferase" evidence="3">
    <location>
        <begin position="9"/>
        <end position="174"/>
    </location>
</feature>
<dbReference type="SUPFAM" id="SSF55729">
    <property type="entry name" value="Acyl-CoA N-acyltransferases (Nat)"/>
    <property type="match status" value="1"/>
</dbReference>
<dbReference type="Proteomes" id="UP001057481">
    <property type="component" value="Unassembled WGS sequence"/>
</dbReference>
<dbReference type="PROSITE" id="PS51186">
    <property type="entry name" value="GNAT"/>
    <property type="match status" value="1"/>
</dbReference>
<dbReference type="InterPro" id="IPR000182">
    <property type="entry name" value="GNAT_dom"/>
</dbReference>
<evidence type="ECO:0000313" key="4">
    <source>
        <dbReference type="EMBL" id="MCM2438038.1"/>
    </source>
</evidence>
<comment type="caution">
    <text evidence="4">The sequence shown here is derived from an EMBL/GenBank/DDBJ whole genome shotgun (WGS) entry which is preliminary data.</text>
</comment>
<dbReference type="PANTHER" id="PTHR43877">
    <property type="entry name" value="AMINOALKYLPHOSPHONATE N-ACETYLTRANSFERASE-RELATED-RELATED"/>
    <property type="match status" value="1"/>
</dbReference>
<evidence type="ECO:0000259" key="3">
    <source>
        <dbReference type="PROSITE" id="PS51186"/>
    </source>
</evidence>
<dbReference type="Gene3D" id="3.40.630.30">
    <property type="match status" value="1"/>
</dbReference>
<accession>A0ABT0VLM9</accession>
<reference evidence="4" key="1">
    <citation type="submission" date="2021-04" db="EMBL/GenBank/DDBJ databases">
        <title>Taxonomic assessment of Weissella genus.</title>
        <authorList>
            <person name="Fanelli F."/>
            <person name="Chieffi D."/>
            <person name="Dell'Aquila A."/>
            <person name="Gyu-Sung C."/>
            <person name="Franz C.M.A.P."/>
            <person name="Fusco V."/>
        </authorList>
    </citation>
    <scope>NUCLEOTIDE SEQUENCE</scope>
    <source>
        <strain evidence="4">LMG 25373</strain>
    </source>
</reference>
<organism evidence="4 5">
    <name type="scientific">Periweissella beninensis</name>
    <dbReference type="NCBI Taxonomy" id="504936"/>
    <lineage>
        <taxon>Bacteria</taxon>
        <taxon>Bacillati</taxon>
        <taxon>Bacillota</taxon>
        <taxon>Bacilli</taxon>
        <taxon>Lactobacillales</taxon>
        <taxon>Lactobacillaceae</taxon>
        <taxon>Periweissella</taxon>
    </lineage>
</organism>